<gene>
    <name evidence="2" type="ORF">C0Q70_05683</name>
</gene>
<evidence type="ECO:0000313" key="3">
    <source>
        <dbReference type="Proteomes" id="UP000245119"/>
    </source>
</evidence>
<feature type="region of interest" description="Disordered" evidence="1">
    <location>
        <begin position="58"/>
        <end position="86"/>
    </location>
</feature>
<organism evidence="2 3">
    <name type="scientific">Pomacea canaliculata</name>
    <name type="common">Golden apple snail</name>
    <dbReference type="NCBI Taxonomy" id="400727"/>
    <lineage>
        <taxon>Eukaryota</taxon>
        <taxon>Metazoa</taxon>
        <taxon>Spiralia</taxon>
        <taxon>Lophotrochozoa</taxon>
        <taxon>Mollusca</taxon>
        <taxon>Gastropoda</taxon>
        <taxon>Caenogastropoda</taxon>
        <taxon>Architaenioglossa</taxon>
        <taxon>Ampullarioidea</taxon>
        <taxon>Ampullariidae</taxon>
        <taxon>Pomacea</taxon>
    </lineage>
</organism>
<sequence length="132" mass="14760">MAGNDVQDYRWTALRFGTSYSVNKEQSRKLSIDLNVFCETLMNDLCFQPCAPNSSLKRTEETQHQAHDEDCEASRKRGGIKGSQNSLTQTNDLQVVQRHWLRVTSSVTRGGVCVTGYYVLCIRLGSACCTCA</sequence>
<reference evidence="2 3" key="1">
    <citation type="submission" date="2018-04" db="EMBL/GenBank/DDBJ databases">
        <title>The genome of golden apple snail Pomacea canaliculata provides insight into stress tolerance and invasive adaptation.</title>
        <authorList>
            <person name="Liu C."/>
            <person name="Liu B."/>
            <person name="Ren Y."/>
            <person name="Zhang Y."/>
            <person name="Wang H."/>
            <person name="Li S."/>
            <person name="Jiang F."/>
            <person name="Yin L."/>
            <person name="Zhang G."/>
            <person name="Qian W."/>
            <person name="Fan W."/>
        </authorList>
    </citation>
    <scope>NUCLEOTIDE SEQUENCE [LARGE SCALE GENOMIC DNA]</scope>
    <source>
        <strain evidence="2">SZHN2017</strain>
        <tissue evidence="2">Muscle</tissue>
    </source>
</reference>
<evidence type="ECO:0000313" key="2">
    <source>
        <dbReference type="EMBL" id="PVD34411.1"/>
    </source>
</evidence>
<name>A0A2T7PLV8_POMCA</name>
<feature type="compositionally biased region" description="Basic and acidic residues" evidence="1">
    <location>
        <begin position="58"/>
        <end position="75"/>
    </location>
</feature>
<keyword evidence="3" id="KW-1185">Reference proteome</keyword>
<dbReference type="EMBL" id="PZQS01000003">
    <property type="protein sequence ID" value="PVD34411.1"/>
    <property type="molecule type" value="Genomic_DNA"/>
</dbReference>
<protein>
    <submittedName>
        <fullName evidence="2">Uncharacterized protein</fullName>
    </submittedName>
</protein>
<dbReference type="AlphaFoldDB" id="A0A2T7PLV8"/>
<dbReference type="Proteomes" id="UP000245119">
    <property type="component" value="Linkage Group LG3"/>
</dbReference>
<comment type="caution">
    <text evidence="2">The sequence shown here is derived from an EMBL/GenBank/DDBJ whole genome shotgun (WGS) entry which is preliminary data.</text>
</comment>
<proteinExistence type="predicted"/>
<evidence type="ECO:0000256" key="1">
    <source>
        <dbReference type="SAM" id="MobiDB-lite"/>
    </source>
</evidence>
<accession>A0A2T7PLV8</accession>